<dbReference type="Proteomes" id="UP001374584">
    <property type="component" value="Unassembled WGS sequence"/>
</dbReference>
<keyword evidence="1" id="KW-1133">Transmembrane helix</keyword>
<protein>
    <submittedName>
        <fullName evidence="2">Uncharacterized protein</fullName>
    </submittedName>
</protein>
<sequence length="67" mass="8200">MMLEYWWKMIPVYRMECCYPILVSGTNFQFHSHTFFPFNSLQIKFIFLNTFILHTLLFPPTQSMSFH</sequence>
<proteinExistence type="predicted"/>
<gene>
    <name evidence="2" type="ORF">VNO80_22430</name>
</gene>
<feature type="transmembrane region" description="Helical" evidence="1">
    <location>
        <begin position="41"/>
        <end position="58"/>
    </location>
</feature>
<keyword evidence="3" id="KW-1185">Reference proteome</keyword>
<evidence type="ECO:0000256" key="1">
    <source>
        <dbReference type="SAM" id="Phobius"/>
    </source>
</evidence>
<reference evidence="2 3" key="1">
    <citation type="submission" date="2024-01" db="EMBL/GenBank/DDBJ databases">
        <title>The genomes of 5 underutilized Papilionoideae crops provide insights into root nodulation and disease resistanc.</title>
        <authorList>
            <person name="Jiang F."/>
        </authorList>
    </citation>
    <scope>NUCLEOTIDE SEQUENCE [LARGE SCALE GENOMIC DNA]</scope>
    <source>
        <strain evidence="2">JINMINGXINNONG_FW02</strain>
        <tissue evidence="2">Leaves</tissue>
    </source>
</reference>
<evidence type="ECO:0000313" key="2">
    <source>
        <dbReference type="EMBL" id="KAK7347889.1"/>
    </source>
</evidence>
<comment type="caution">
    <text evidence="2">The sequence shown here is derived from an EMBL/GenBank/DDBJ whole genome shotgun (WGS) entry which is preliminary data.</text>
</comment>
<evidence type="ECO:0000313" key="3">
    <source>
        <dbReference type="Proteomes" id="UP001374584"/>
    </source>
</evidence>
<dbReference type="EMBL" id="JAYMYR010000008">
    <property type="protein sequence ID" value="KAK7347889.1"/>
    <property type="molecule type" value="Genomic_DNA"/>
</dbReference>
<keyword evidence="1" id="KW-0472">Membrane</keyword>
<keyword evidence="1" id="KW-0812">Transmembrane</keyword>
<dbReference type="AlphaFoldDB" id="A0AAN9M802"/>
<accession>A0AAN9M802</accession>
<organism evidence="2 3">
    <name type="scientific">Phaseolus coccineus</name>
    <name type="common">Scarlet runner bean</name>
    <name type="synonym">Phaseolus multiflorus</name>
    <dbReference type="NCBI Taxonomy" id="3886"/>
    <lineage>
        <taxon>Eukaryota</taxon>
        <taxon>Viridiplantae</taxon>
        <taxon>Streptophyta</taxon>
        <taxon>Embryophyta</taxon>
        <taxon>Tracheophyta</taxon>
        <taxon>Spermatophyta</taxon>
        <taxon>Magnoliopsida</taxon>
        <taxon>eudicotyledons</taxon>
        <taxon>Gunneridae</taxon>
        <taxon>Pentapetalae</taxon>
        <taxon>rosids</taxon>
        <taxon>fabids</taxon>
        <taxon>Fabales</taxon>
        <taxon>Fabaceae</taxon>
        <taxon>Papilionoideae</taxon>
        <taxon>50 kb inversion clade</taxon>
        <taxon>NPAAA clade</taxon>
        <taxon>indigoferoid/millettioid clade</taxon>
        <taxon>Phaseoleae</taxon>
        <taxon>Phaseolus</taxon>
    </lineage>
</organism>
<name>A0AAN9M802_PHACN</name>